<comment type="caution">
    <text evidence="3">The sequence shown here is derived from an EMBL/GenBank/DDBJ whole genome shotgun (WGS) entry which is preliminary data.</text>
</comment>
<protein>
    <recommendedName>
        <fullName evidence="5">Secreted protein</fullName>
    </recommendedName>
</protein>
<dbReference type="AlphaFoldDB" id="A0A839UNI1"/>
<keyword evidence="2" id="KW-0732">Signal</keyword>
<feature type="compositionally biased region" description="Basic and acidic residues" evidence="1">
    <location>
        <begin position="86"/>
        <end position="96"/>
    </location>
</feature>
<evidence type="ECO:0008006" key="5">
    <source>
        <dbReference type="Google" id="ProtNLM"/>
    </source>
</evidence>
<gene>
    <name evidence="3" type="ORF">FHS30_000304</name>
</gene>
<evidence type="ECO:0000313" key="4">
    <source>
        <dbReference type="Proteomes" id="UP000559987"/>
    </source>
</evidence>
<accession>A0A839UNI1</accession>
<keyword evidence="4" id="KW-1185">Reference proteome</keyword>
<evidence type="ECO:0000313" key="3">
    <source>
        <dbReference type="EMBL" id="MBB3167128.1"/>
    </source>
</evidence>
<evidence type="ECO:0000256" key="1">
    <source>
        <dbReference type="SAM" id="MobiDB-lite"/>
    </source>
</evidence>
<feature type="chain" id="PRO_5032803894" description="Secreted protein" evidence="2">
    <location>
        <begin position="28"/>
        <end position="96"/>
    </location>
</feature>
<evidence type="ECO:0000256" key="2">
    <source>
        <dbReference type="SAM" id="SignalP"/>
    </source>
</evidence>
<sequence>MFKTIALRKPRALLFAVLALCLVFSQALETQHDHQQLRADCYLCQHAPTLACDDDKTELQRPEPGLWLETSPYHRIHRHTQKRGKRDPPSTREASA</sequence>
<feature type="signal peptide" evidence="2">
    <location>
        <begin position="1"/>
        <end position="27"/>
    </location>
</feature>
<dbReference type="EMBL" id="JACHXZ010000001">
    <property type="protein sequence ID" value="MBB3167128.1"/>
    <property type="molecule type" value="Genomic_DNA"/>
</dbReference>
<reference evidence="3 4" key="1">
    <citation type="submission" date="2020-08" db="EMBL/GenBank/DDBJ databases">
        <title>Genomic Encyclopedia of Type Strains, Phase III (KMG-III): the genomes of soil and plant-associated and newly described type strains.</title>
        <authorList>
            <person name="Whitman W."/>
        </authorList>
    </citation>
    <scope>NUCLEOTIDE SEQUENCE [LARGE SCALE GENOMIC DNA]</scope>
    <source>
        <strain evidence="3 4">CECT 8571</strain>
    </source>
</reference>
<proteinExistence type="predicted"/>
<organism evidence="3 4">
    <name type="scientific">Simiduia aestuariiviva</name>
    <dbReference type="NCBI Taxonomy" id="1510459"/>
    <lineage>
        <taxon>Bacteria</taxon>
        <taxon>Pseudomonadati</taxon>
        <taxon>Pseudomonadota</taxon>
        <taxon>Gammaproteobacteria</taxon>
        <taxon>Cellvibrionales</taxon>
        <taxon>Cellvibrionaceae</taxon>
        <taxon>Simiduia</taxon>
    </lineage>
</organism>
<feature type="region of interest" description="Disordered" evidence="1">
    <location>
        <begin position="70"/>
        <end position="96"/>
    </location>
</feature>
<name>A0A839UNI1_9GAMM</name>
<dbReference type="RefSeq" id="WP_183907590.1">
    <property type="nucleotide sequence ID" value="NZ_JACHXZ010000001.1"/>
</dbReference>
<feature type="compositionally biased region" description="Basic residues" evidence="1">
    <location>
        <begin position="74"/>
        <end position="85"/>
    </location>
</feature>
<dbReference type="Proteomes" id="UP000559987">
    <property type="component" value="Unassembled WGS sequence"/>
</dbReference>